<name>G7YG12_CLOSI</name>
<proteinExistence type="predicted"/>
<dbReference type="Proteomes" id="UP000008909">
    <property type="component" value="Unassembled WGS sequence"/>
</dbReference>
<protein>
    <submittedName>
        <fullName evidence="2">Uncharacterized protein</fullName>
    </submittedName>
</protein>
<feature type="compositionally biased region" description="Basic and acidic residues" evidence="1">
    <location>
        <begin position="311"/>
        <end position="352"/>
    </location>
</feature>
<organism evidence="2 3">
    <name type="scientific">Clonorchis sinensis</name>
    <name type="common">Chinese liver fluke</name>
    <dbReference type="NCBI Taxonomy" id="79923"/>
    <lineage>
        <taxon>Eukaryota</taxon>
        <taxon>Metazoa</taxon>
        <taxon>Spiralia</taxon>
        <taxon>Lophotrochozoa</taxon>
        <taxon>Platyhelminthes</taxon>
        <taxon>Trematoda</taxon>
        <taxon>Digenea</taxon>
        <taxon>Opisthorchiida</taxon>
        <taxon>Opisthorchiata</taxon>
        <taxon>Opisthorchiidae</taxon>
        <taxon>Clonorchis</taxon>
    </lineage>
</organism>
<feature type="region of interest" description="Disordered" evidence="1">
    <location>
        <begin position="311"/>
        <end position="416"/>
    </location>
</feature>
<feature type="non-terminal residue" evidence="2">
    <location>
        <position position="1"/>
    </location>
</feature>
<gene>
    <name evidence="2" type="ORF">CLF_106976</name>
</gene>
<feature type="region of interest" description="Disordered" evidence="1">
    <location>
        <begin position="275"/>
        <end position="297"/>
    </location>
</feature>
<dbReference type="AlphaFoldDB" id="G7YG12"/>
<evidence type="ECO:0000256" key="1">
    <source>
        <dbReference type="SAM" id="MobiDB-lite"/>
    </source>
</evidence>
<reference key="2">
    <citation type="submission" date="2011-10" db="EMBL/GenBank/DDBJ databases">
        <title>The genome and transcriptome sequence of Clonorchis sinensis provide insights into the carcinogenic liver fluke.</title>
        <authorList>
            <person name="Wang X."/>
            <person name="Huang Y."/>
            <person name="Chen W."/>
            <person name="Liu H."/>
            <person name="Guo L."/>
            <person name="Chen Y."/>
            <person name="Luo F."/>
            <person name="Zhou W."/>
            <person name="Sun J."/>
            <person name="Mao Q."/>
            <person name="Liang P."/>
            <person name="Zhou C."/>
            <person name="Tian Y."/>
            <person name="Men J."/>
            <person name="Lv X."/>
            <person name="Huang L."/>
            <person name="Zhou J."/>
            <person name="Hu Y."/>
            <person name="Li R."/>
            <person name="Zhang F."/>
            <person name="Lei H."/>
            <person name="Li X."/>
            <person name="Hu X."/>
            <person name="Liang C."/>
            <person name="Xu J."/>
            <person name="Wu Z."/>
            <person name="Yu X."/>
        </authorList>
    </citation>
    <scope>NUCLEOTIDE SEQUENCE</scope>
    <source>
        <strain>Henan</strain>
    </source>
</reference>
<reference evidence="2" key="1">
    <citation type="journal article" date="2011" name="Genome Biol.">
        <title>The draft genome of the carcinogenic human liver fluke Clonorchis sinensis.</title>
        <authorList>
            <person name="Wang X."/>
            <person name="Chen W."/>
            <person name="Huang Y."/>
            <person name="Sun J."/>
            <person name="Men J."/>
            <person name="Liu H."/>
            <person name="Luo F."/>
            <person name="Guo L."/>
            <person name="Lv X."/>
            <person name="Deng C."/>
            <person name="Zhou C."/>
            <person name="Fan Y."/>
            <person name="Li X."/>
            <person name="Huang L."/>
            <person name="Hu Y."/>
            <person name="Liang C."/>
            <person name="Hu X."/>
            <person name="Xu J."/>
            <person name="Yu X."/>
        </authorList>
    </citation>
    <scope>NUCLEOTIDE SEQUENCE [LARGE SCALE GENOMIC DNA]</scope>
    <source>
        <strain evidence="2">Henan</strain>
    </source>
</reference>
<evidence type="ECO:0000313" key="3">
    <source>
        <dbReference type="Proteomes" id="UP000008909"/>
    </source>
</evidence>
<keyword evidence="3" id="KW-1185">Reference proteome</keyword>
<accession>G7YG12</accession>
<dbReference type="EMBL" id="DF143213">
    <property type="protein sequence ID" value="GAA51895.1"/>
    <property type="molecule type" value="Genomic_DNA"/>
</dbReference>
<feature type="compositionally biased region" description="Basic and acidic residues" evidence="1">
    <location>
        <begin position="360"/>
        <end position="391"/>
    </location>
</feature>
<sequence>HPKTLDKAVSVYQALDRLQVAETASNYLRTIQVKGSSSWLYEGWDKNGSEGESILVDRQSSLDNTNARYRNGKRAVCLINNDLFLKTVRFYGSSESSLDFSVYGIRNFSQLLRIFGFDGSIARIKLVNYHSKISPPKDLPSENFSITQNFPTDPHECFEKSYLCARPLKKVTILRSDEYLALCGWTEPQSAKQRPSSYELISDFRLFAVTFEVMSIEEKAESAVEDLGVSAEKVEEQVATLVEVEEPKKLEATAPEPTDIKSEVTELEKKVAEKLEHKKEVTEQPVETESKETKHYASTVKEKVSGFFGIKSKETESEKPATEEGEQKKETTEDTETKEPKHPMASVKDKVSEFLGIKAHAPEGTKPEAEKAETIKREEAEGKEKVKRAQELTETTAADERETEEGAGDEVHVSEGEKGEKVSRSFFVSEYVNVCIFSMLSKTDSKYRLVESPSNSNLFLEERRCYEMAEEECDNAFAKENSLVIIVLAYHFEKSCFQQRQTVINEKCLRKNPVADKQRIVRIAPITKGLSSLLSTKMMSNFMHFYIVQTPIDIHLRFPSDILIERRKNTCKNRLKIVSVEISDQIHSALINCFPECPFRGNDTHETPFSTGYFGVQCKSADVAHLPVGGHFVEYNDFSLTGAFPRALKNHYKLAYTRFVTKLSTSELILAHYDQALLKLLTLKLLKNLLVHFQKKLSGRQQEGALERVSNQIQQISESADITVSKGPVDFCCLTDI</sequence>
<evidence type="ECO:0000313" key="2">
    <source>
        <dbReference type="EMBL" id="GAA51895.1"/>
    </source>
</evidence>